<evidence type="ECO:0000313" key="11">
    <source>
        <dbReference type="EMBL" id="EEH65488.1"/>
    </source>
</evidence>
<dbReference type="PANTHER" id="PTHR30009">
    <property type="entry name" value="CYTOCHROME C-TYPE SYNTHESIS PROTEIN AND PTS TRANSMEMBRANE COMPONENT"/>
    <property type="match status" value="1"/>
</dbReference>
<gene>
    <name evidence="11" type="ORF">HMPREF0058_1653</name>
</gene>
<dbReference type="Pfam" id="PF02378">
    <property type="entry name" value="PTS_EIIC"/>
    <property type="match status" value="1"/>
</dbReference>
<evidence type="ECO:0000256" key="2">
    <source>
        <dbReference type="ARBA" id="ARBA00022448"/>
    </source>
</evidence>
<feature type="transmembrane region" description="Helical" evidence="9">
    <location>
        <begin position="100"/>
        <end position="125"/>
    </location>
</feature>
<evidence type="ECO:0000256" key="1">
    <source>
        <dbReference type="ARBA" id="ARBA00004651"/>
    </source>
</evidence>
<evidence type="ECO:0000313" key="12">
    <source>
        <dbReference type="Proteomes" id="UP000004778"/>
    </source>
</evidence>
<keyword evidence="3" id="KW-1003">Cell membrane</keyword>
<dbReference type="InterPro" id="IPR013013">
    <property type="entry name" value="PTS_EIIC_1"/>
</dbReference>
<keyword evidence="7 9" id="KW-1133">Transmembrane helix</keyword>
<dbReference type="InterPro" id="IPR050429">
    <property type="entry name" value="PTS_Glucose_EIICBA"/>
</dbReference>
<dbReference type="PROSITE" id="PS51103">
    <property type="entry name" value="PTS_EIIC_TYPE_1"/>
    <property type="match status" value="1"/>
</dbReference>
<keyword evidence="11" id="KW-0808">Transferase</keyword>
<feature type="domain" description="PTS EIIC type-1" evidence="10">
    <location>
        <begin position="47"/>
        <end position="494"/>
    </location>
</feature>
<feature type="transmembrane region" description="Helical" evidence="9">
    <location>
        <begin position="137"/>
        <end position="155"/>
    </location>
</feature>
<keyword evidence="6 9" id="KW-0812">Transmembrane</keyword>
<organism evidence="11 12">
    <name type="scientific">Actinomyces urogenitalis DSM 15434</name>
    <dbReference type="NCBI Taxonomy" id="525246"/>
    <lineage>
        <taxon>Bacteria</taxon>
        <taxon>Bacillati</taxon>
        <taxon>Actinomycetota</taxon>
        <taxon>Actinomycetes</taxon>
        <taxon>Actinomycetales</taxon>
        <taxon>Actinomycetaceae</taxon>
        <taxon>Actinomyces</taxon>
    </lineage>
</organism>
<dbReference type="STRING" id="103621.GCA_001067145_00186"/>
<feature type="transmembrane region" description="Helical" evidence="9">
    <location>
        <begin position="350"/>
        <end position="370"/>
    </location>
</feature>
<protein>
    <submittedName>
        <fullName evidence="11">Phosphotransferase system, EIIC</fullName>
    </submittedName>
</protein>
<feature type="transmembrane region" description="Helical" evidence="9">
    <location>
        <begin position="281"/>
        <end position="299"/>
    </location>
</feature>
<evidence type="ECO:0000256" key="8">
    <source>
        <dbReference type="ARBA" id="ARBA00023136"/>
    </source>
</evidence>
<dbReference type="eggNOG" id="COG1263">
    <property type="taxonomic scope" value="Bacteria"/>
</dbReference>
<proteinExistence type="predicted"/>
<evidence type="ECO:0000256" key="5">
    <source>
        <dbReference type="ARBA" id="ARBA00022683"/>
    </source>
</evidence>
<keyword evidence="12" id="KW-1185">Reference proteome</keyword>
<evidence type="ECO:0000256" key="6">
    <source>
        <dbReference type="ARBA" id="ARBA00022692"/>
    </source>
</evidence>
<dbReference type="GO" id="GO:0009401">
    <property type="term" value="P:phosphoenolpyruvate-dependent sugar phosphotransferase system"/>
    <property type="evidence" value="ECO:0007669"/>
    <property type="project" value="UniProtKB-KW"/>
</dbReference>
<dbReference type="GO" id="GO:0015764">
    <property type="term" value="P:N-acetylglucosamine transport"/>
    <property type="evidence" value="ECO:0007669"/>
    <property type="project" value="TreeGrafter"/>
</dbReference>
<dbReference type="PANTHER" id="PTHR30009:SF4">
    <property type="entry name" value="PTS SYSTEM N-ACETYLGLUCOSAMINE-SPECIFIC EIICBA COMPONENT"/>
    <property type="match status" value="1"/>
</dbReference>
<comment type="subcellular location">
    <subcellularLocation>
        <location evidence="1">Cell membrane</location>
        <topology evidence="1">Multi-pass membrane protein</topology>
    </subcellularLocation>
</comment>
<name>C0W709_9ACTO</name>
<evidence type="ECO:0000256" key="3">
    <source>
        <dbReference type="ARBA" id="ARBA00022475"/>
    </source>
</evidence>
<keyword evidence="2" id="KW-0813">Transport</keyword>
<evidence type="ECO:0000256" key="4">
    <source>
        <dbReference type="ARBA" id="ARBA00022597"/>
    </source>
</evidence>
<dbReference type="InterPro" id="IPR003352">
    <property type="entry name" value="PTS_EIIC"/>
</dbReference>
<keyword evidence="5" id="KW-0598">Phosphotransferase system</keyword>
<evidence type="ECO:0000256" key="9">
    <source>
        <dbReference type="SAM" id="Phobius"/>
    </source>
</evidence>
<dbReference type="Proteomes" id="UP000004778">
    <property type="component" value="Unassembled WGS sequence"/>
</dbReference>
<keyword evidence="8 9" id="KW-0472">Membrane</keyword>
<dbReference type="AlphaFoldDB" id="C0W709"/>
<keyword evidence="4" id="KW-0762">Sugar transport</keyword>
<sequence length="521" mass="54689">MLVPLVQTCASQPSRTMAAHLGSTHAAPLPLPSRTLENNVSDKKKSGGAFAVAQRLGRSLMLPIATLPAAGLLLRLGQADMLGADGLAKHLSWMQPVADVLAAAGNAVFNNLALIFAVGVAVGFAKKSDGSTGVAGLFGYLVFQGVLWVLAPLILGKPAAPTADQLDCLHNFDPAVDSIGQVGPWNQGVSVCGLATQQPINYGVLGGIVMGITAALLWQKYYRIKLPDWLAFFGGRRFVPIVTSVAAVVIALVMGLIYPAFNWLINEQLGGWLMTAGTEGGIGAMLAAFVFGTANRLLIPFGLHHLLNSIPWFQLGQCETADGGVAHGDLTCFFSGVNGSNAWTGSFMTGFFPIMMFALPAAALAIWHTAKPAKRKATGALMVSVALTAFITGITEPLEYAFAYVAFPIYAVHAVLTGTSLALVNALGIKDGFSFSAGAIDYVLNFGKSAELSGGAVGGPLLLVVIGLVYAVIYYFLFRFLITKFDFKTPGREDDDVDSFKAAQAAAAESTGKNAEAARKR</sequence>
<reference evidence="11 12" key="1">
    <citation type="submission" date="2009-01" db="EMBL/GenBank/DDBJ databases">
        <authorList>
            <person name="Qin X."/>
            <person name="Bachman B."/>
            <person name="Battles P."/>
            <person name="Bell A."/>
            <person name="Bess C."/>
            <person name="Bickham C."/>
            <person name="Chaboub L."/>
            <person name="Chen D."/>
            <person name="Coyle M."/>
            <person name="Deiros D.R."/>
            <person name="Dinh H."/>
            <person name="Forbes L."/>
            <person name="Fowler G."/>
            <person name="Francisco L."/>
            <person name="Fu Q."/>
            <person name="Gubbala S."/>
            <person name="Hale W."/>
            <person name="Han Y."/>
            <person name="Hemphill L."/>
            <person name="Highlander S.K."/>
            <person name="Hirani K."/>
            <person name="Hogues M."/>
            <person name="Jackson L."/>
            <person name="Jakkamsetti A."/>
            <person name="Javaid M."/>
            <person name="Jiang H."/>
            <person name="Korchina V."/>
            <person name="Kovar C."/>
            <person name="Lara F."/>
            <person name="Lee S."/>
            <person name="Mata R."/>
            <person name="Mathew T."/>
            <person name="Moen C."/>
            <person name="Morales K."/>
            <person name="Munidasa M."/>
            <person name="Nazareth L."/>
            <person name="Ngo R."/>
            <person name="Nguyen L."/>
            <person name="Okwuonu G."/>
            <person name="Ongeri F."/>
            <person name="Patil S."/>
            <person name="Petrosino J."/>
            <person name="Pham C."/>
            <person name="Pham P."/>
            <person name="Pu L.-L."/>
            <person name="Puazo M."/>
            <person name="Raj R."/>
            <person name="Reid J."/>
            <person name="Rouhana J."/>
            <person name="Saada N."/>
            <person name="Shang Y."/>
            <person name="Simmons D."/>
            <person name="Thornton R."/>
            <person name="Warren J."/>
            <person name="Weissenberger G."/>
            <person name="Zhang J."/>
            <person name="Zhang L."/>
            <person name="Zhou C."/>
            <person name="Zhu D."/>
            <person name="Muzny D."/>
            <person name="Worley K."/>
            <person name="Gibbs R."/>
        </authorList>
    </citation>
    <scope>NUCLEOTIDE SEQUENCE [LARGE SCALE GENOMIC DNA]</scope>
    <source>
        <strain evidence="11 12">DSM 15434</strain>
    </source>
</reference>
<feature type="transmembrane region" description="Helical" evidence="9">
    <location>
        <begin position="401"/>
        <end position="424"/>
    </location>
</feature>
<dbReference type="GO" id="GO:0008982">
    <property type="term" value="F:protein-N(PI)-phosphohistidine-sugar phosphotransferase activity"/>
    <property type="evidence" value="ECO:0007669"/>
    <property type="project" value="InterPro"/>
</dbReference>
<feature type="transmembrane region" description="Helical" evidence="9">
    <location>
        <begin position="461"/>
        <end position="482"/>
    </location>
</feature>
<evidence type="ECO:0000256" key="7">
    <source>
        <dbReference type="ARBA" id="ARBA00022989"/>
    </source>
</evidence>
<dbReference type="HOGENOM" id="CLU_012312_1_0_11"/>
<comment type="caution">
    <text evidence="11">The sequence shown here is derived from an EMBL/GenBank/DDBJ whole genome shotgun (WGS) entry which is preliminary data.</text>
</comment>
<dbReference type="GO" id="GO:0090563">
    <property type="term" value="F:protein-phosphocysteine-sugar phosphotransferase activity"/>
    <property type="evidence" value="ECO:0007669"/>
    <property type="project" value="TreeGrafter"/>
</dbReference>
<feature type="transmembrane region" description="Helical" evidence="9">
    <location>
        <begin position="238"/>
        <end position="261"/>
    </location>
</feature>
<feature type="transmembrane region" description="Helical" evidence="9">
    <location>
        <begin position="200"/>
        <end position="218"/>
    </location>
</feature>
<accession>C0W709</accession>
<feature type="transmembrane region" description="Helical" evidence="9">
    <location>
        <begin position="376"/>
        <end position="394"/>
    </location>
</feature>
<evidence type="ECO:0000259" key="10">
    <source>
        <dbReference type="PROSITE" id="PS51103"/>
    </source>
</evidence>
<dbReference type="EMBL" id="ACFH01000110">
    <property type="protein sequence ID" value="EEH65488.1"/>
    <property type="molecule type" value="Genomic_DNA"/>
</dbReference>
<dbReference type="GO" id="GO:0005886">
    <property type="term" value="C:plasma membrane"/>
    <property type="evidence" value="ECO:0007669"/>
    <property type="project" value="UniProtKB-SubCell"/>
</dbReference>